<reference evidence="2" key="1">
    <citation type="submission" date="2017-07" db="EMBL/GenBank/DDBJ databases">
        <title>The cable genome - Insights into the physiology and evolution of filamentous bacteria capable of sulfide oxidation via long distance electron transfer.</title>
        <authorList>
            <person name="Thorup C."/>
            <person name="Bjerg J.T."/>
            <person name="Schreiber L."/>
            <person name="Nielsen L.P."/>
            <person name="Kjeldsen K.U."/>
            <person name="Boesen T."/>
            <person name="Boggild A."/>
            <person name="Meysman F."/>
            <person name="Geelhoed J."/>
            <person name="Schramm A."/>
        </authorList>
    </citation>
    <scope>NUCLEOTIDE SEQUENCE [LARGE SCALE GENOMIC DNA]</scope>
    <source>
        <strain evidence="2">GS</strain>
    </source>
</reference>
<dbReference type="InterPro" id="IPR011990">
    <property type="entry name" value="TPR-like_helical_dom_sf"/>
</dbReference>
<dbReference type="PANTHER" id="PTHR47691:SF3">
    <property type="entry name" value="HTH-TYPE TRANSCRIPTIONAL REGULATOR RV0890C-RELATED"/>
    <property type="match status" value="1"/>
</dbReference>
<name>A0A521G093_9BACT</name>
<protein>
    <recommendedName>
        <fullName evidence="4">AAA ATPase domain-containing protein</fullName>
    </recommendedName>
</protein>
<keyword evidence="3" id="KW-1185">Reference proteome</keyword>
<dbReference type="SUPFAM" id="SSF52540">
    <property type="entry name" value="P-loop containing nucleoside triphosphate hydrolases"/>
    <property type="match status" value="1"/>
</dbReference>
<proteinExistence type="predicted"/>
<feature type="compositionally biased region" description="Pro residues" evidence="1">
    <location>
        <begin position="32"/>
        <end position="42"/>
    </location>
</feature>
<organism evidence="2 3">
    <name type="scientific">Candidatus Electronema aureum</name>
    <dbReference type="NCBI Taxonomy" id="2005002"/>
    <lineage>
        <taxon>Bacteria</taxon>
        <taxon>Pseudomonadati</taxon>
        <taxon>Thermodesulfobacteriota</taxon>
        <taxon>Desulfobulbia</taxon>
        <taxon>Desulfobulbales</taxon>
        <taxon>Desulfobulbaceae</taxon>
        <taxon>Candidatus Electronema</taxon>
    </lineage>
</organism>
<dbReference type="Gene3D" id="3.40.50.300">
    <property type="entry name" value="P-loop containing nucleotide triphosphate hydrolases"/>
    <property type="match status" value="1"/>
</dbReference>
<feature type="region of interest" description="Disordered" evidence="1">
    <location>
        <begin position="1"/>
        <end position="43"/>
    </location>
</feature>
<dbReference type="Gene3D" id="1.25.40.10">
    <property type="entry name" value="Tetratricopeptide repeat domain"/>
    <property type="match status" value="1"/>
</dbReference>
<comment type="caution">
    <text evidence="2">The sequence shown here is derived from an EMBL/GenBank/DDBJ whole genome shotgun (WGS) entry which is preliminary data.</text>
</comment>
<dbReference type="InterPro" id="IPR027417">
    <property type="entry name" value="P-loop_NTPase"/>
</dbReference>
<dbReference type="AlphaFoldDB" id="A0A521G093"/>
<dbReference type="PANTHER" id="PTHR47691">
    <property type="entry name" value="REGULATOR-RELATED"/>
    <property type="match status" value="1"/>
</dbReference>
<evidence type="ECO:0008006" key="4">
    <source>
        <dbReference type="Google" id="ProtNLM"/>
    </source>
</evidence>
<gene>
    <name evidence="2" type="ORF">CDV28_1266</name>
</gene>
<evidence type="ECO:0000313" key="3">
    <source>
        <dbReference type="Proteomes" id="UP000316238"/>
    </source>
</evidence>
<dbReference type="SUPFAM" id="SSF48452">
    <property type="entry name" value="TPR-like"/>
    <property type="match status" value="1"/>
</dbReference>
<dbReference type="Proteomes" id="UP000316238">
    <property type="component" value="Unassembled WGS sequence"/>
</dbReference>
<sequence length="849" mass="93112">MADKIDQTVQGSGHIFSGTGDVHVEHHHYPPGTAPPSPPPPLSAKFDLSRLPTTGSALFGRDDELALIDRAWQESGTNVLVLTAMGGAGKTSLLRKWIDDKRYRGADAVYTWSFYLQGSSGEEQASAAEFFDNALAWFGHDGSPIRSEHNRGVKLAELVCRQRTLLLLDGLEPLQHPLGGPMNGALKDKGLVSLCVQLAADNNGLLLISSRQPVMELNGRPHQQQHELEPLNAAAGISLFHAAGIKGTDKELTDTVKAYNGHALSLSLLAKYLSEYEKGDIRQQDTLRGLTEFPEATRDSLHAFKVMSAYERQLFGSPDLQILFCLGLFDRPAAAEVMFFLQKEGLVGLPNDERVYRAACGRLRKQGLLNKIRPEQPQNLDTHPLVRQYFGKRLSALHPESWRQAHVRLYEHFKAAAKELPDTLEEMEPLFAAVRHGCAAGMRQNALDEVYWLRIKRQKEHYLTSKLGAFAADLAVVSYFFAVPWSMPAAELTDDAKAWILIVAAFGLRAIGRLTEAAEPMQAGLEMGIQQEDWKGAAAAASNLSELYLTVGDVAQAVAAGRQSVDLADQSGDAAGRITCRTTLADALHQAGELADSHALFAEAEKMQQEWQPEYDRLYSLRGFRYCDLLLAGGAWPEVRGRAEKAIKIAEKYLGLLDVALDKLSLGRAAVQEAVVQADLSIISGVAPDLACVQPISGYVEPISRGDERISGCVERIDGAVERIGGYDEPIRRAVEWLDQAVDGLREAGYEDYLPRGLLARAACRRWAAHFSAAEQDLRECEEIAQRGGMQLHLIDCHLEAARLARASGRAVLGLTAEEHLAAAQEGIAKTCYKRRLVEAEEIAAMIPQ</sequence>
<evidence type="ECO:0000256" key="1">
    <source>
        <dbReference type="SAM" id="MobiDB-lite"/>
    </source>
</evidence>
<dbReference type="EMBL" id="NQJD01000026">
    <property type="protein sequence ID" value="TAA74446.1"/>
    <property type="molecule type" value="Genomic_DNA"/>
</dbReference>
<evidence type="ECO:0000313" key="2">
    <source>
        <dbReference type="EMBL" id="TAA74446.1"/>
    </source>
</evidence>
<accession>A0A521G093</accession>